<dbReference type="EnsemblMetazoa" id="G2782.3">
    <property type="protein sequence ID" value="G2782.3:cds"/>
    <property type="gene ID" value="G2782"/>
</dbReference>
<proteinExistence type="predicted"/>
<evidence type="ECO:0000256" key="1">
    <source>
        <dbReference type="ARBA" id="ARBA00004370"/>
    </source>
</evidence>
<dbReference type="EnsemblMetazoa" id="G2782.2">
    <property type="protein sequence ID" value="G2782.2:cds"/>
    <property type="gene ID" value="G2782"/>
</dbReference>
<evidence type="ECO:0000256" key="2">
    <source>
        <dbReference type="ARBA" id="ARBA00022692"/>
    </source>
</evidence>
<keyword evidence="4 5" id="KW-0472">Membrane</keyword>
<dbReference type="CDD" id="cd14978">
    <property type="entry name" value="7tmA_FMRFamide_R-like"/>
    <property type="match status" value="1"/>
</dbReference>
<dbReference type="EnsemblMetazoa" id="G2782.4">
    <property type="protein sequence ID" value="G2782.4:cds"/>
    <property type="gene ID" value="G2782"/>
</dbReference>
<feature type="transmembrane region" description="Helical" evidence="5">
    <location>
        <begin position="281"/>
        <end position="306"/>
    </location>
</feature>
<organism evidence="7 8">
    <name type="scientific">Magallana gigas</name>
    <name type="common">Pacific oyster</name>
    <name type="synonym">Crassostrea gigas</name>
    <dbReference type="NCBI Taxonomy" id="29159"/>
    <lineage>
        <taxon>Eukaryota</taxon>
        <taxon>Metazoa</taxon>
        <taxon>Spiralia</taxon>
        <taxon>Lophotrochozoa</taxon>
        <taxon>Mollusca</taxon>
        <taxon>Bivalvia</taxon>
        <taxon>Autobranchia</taxon>
        <taxon>Pteriomorphia</taxon>
        <taxon>Ostreida</taxon>
        <taxon>Ostreoidea</taxon>
        <taxon>Ostreidae</taxon>
        <taxon>Magallana</taxon>
    </lineage>
</organism>
<dbReference type="OrthoDB" id="5962323at2759"/>
<feature type="domain" description="G-protein coupled receptors family 1 profile" evidence="6">
    <location>
        <begin position="58"/>
        <end position="342"/>
    </location>
</feature>
<evidence type="ECO:0000256" key="5">
    <source>
        <dbReference type="SAM" id="Phobius"/>
    </source>
</evidence>
<keyword evidence="3 5" id="KW-1133">Transmembrane helix</keyword>
<keyword evidence="2 5" id="KW-0812">Transmembrane</keyword>
<dbReference type="Gene3D" id="1.20.1070.10">
    <property type="entry name" value="Rhodopsin 7-helix transmembrane proteins"/>
    <property type="match status" value="1"/>
</dbReference>
<dbReference type="GO" id="GO:0008528">
    <property type="term" value="F:G protein-coupled peptide receptor activity"/>
    <property type="evidence" value="ECO:0007669"/>
    <property type="project" value="InterPro"/>
</dbReference>
<dbReference type="PROSITE" id="PS50262">
    <property type="entry name" value="G_PROTEIN_RECEP_F1_2"/>
    <property type="match status" value="1"/>
</dbReference>
<evidence type="ECO:0000313" key="7">
    <source>
        <dbReference type="EnsemblMetazoa" id="G2782.2:cds"/>
    </source>
</evidence>
<dbReference type="InterPro" id="IPR017452">
    <property type="entry name" value="GPCR_Rhodpsn_7TM"/>
</dbReference>
<name>A0A8W8LJZ0_MAGGI</name>
<dbReference type="AlphaFoldDB" id="A0A8W8LJZ0"/>
<dbReference type="GO" id="GO:0016020">
    <property type="term" value="C:membrane"/>
    <property type="evidence" value="ECO:0007669"/>
    <property type="project" value="UniProtKB-SubCell"/>
</dbReference>
<feature type="transmembrane region" description="Helical" evidence="5">
    <location>
        <begin position="219"/>
        <end position="248"/>
    </location>
</feature>
<accession>A0A8W8LJZ0</accession>
<dbReference type="InterPro" id="IPR000276">
    <property type="entry name" value="GPCR_Rhodpsn"/>
</dbReference>
<dbReference type="PANTHER" id="PTHR47023:SF1">
    <property type="entry name" value="SEX PEPTIDE RECEPTOR"/>
    <property type="match status" value="1"/>
</dbReference>
<evidence type="ECO:0000256" key="3">
    <source>
        <dbReference type="ARBA" id="ARBA00022989"/>
    </source>
</evidence>
<dbReference type="InterPro" id="IPR019427">
    <property type="entry name" value="7TM_GPCR_serpentine_rcpt_Srw"/>
</dbReference>
<dbReference type="Pfam" id="PF10324">
    <property type="entry name" value="7TM_GPCR_Srw"/>
    <property type="match status" value="1"/>
</dbReference>
<dbReference type="Proteomes" id="UP000005408">
    <property type="component" value="Unassembled WGS sequence"/>
</dbReference>
<protein>
    <recommendedName>
        <fullName evidence="6">G-protein coupled receptors family 1 profile domain-containing protein</fullName>
    </recommendedName>
</protein>
<feature type="transmembrane region" description="Helical" evidence="5">
    <location>
        <begin position="159"/>
        <end position="179"/>
    </location>
</feature>
<evidence type="ECO:0000259" key="6">
    <source>
        <dbReference type="PROSITE" id="PS50262"/>
    </source>
</evidence>
<evidence type="ECO:0000313" key="8">
    <source>
        <dbReference type="Proteomes" id="UP000005408"/>
    </source>
</evidence>
<dbReference type="PRINTS" id="PR00237">
    <property type="entry name" value="GPCRRHODOPSN"/>
</dbReference>
<reference evidence="7" key="1">
    <citation type="submission" date="2022-08" db="UniProtKB">
        <authorList>
            <consortium name="EnsemblMetazoa"/>
        </authorList>
    </citation>
    <scope>IDENTIFICATION</scope>
    <source>
        <strain evidence="7">05x7-T-G4-1.051#20</strain>
    </source>
</reference>
<dbReference type="SUPFAM" id="SSF81321">
    <property type="entry name" value="Family A G protein-coupled receptor-like"/>
    <property type="match status" value="1"/>
</dbReference>
<feature type="transmembrane region" description="Helical" evidence="5">
    <location>
        <begin position="127"/>
        <end position="147"/>
    </location>
</feature>
<evidence type="ECO:0000256" key="4">
    <source>
        <dbReference type="ARBA" id="ARBA00023136"/>
    </source>
</evidence>
<sequence>MNSTKFEISNNISLMDENNHTDYGRKPEMLEILQPGQLYLVPINGIVSIIFILVTIVTNILVMLVLLRRHMRSPTNIILSAMALADMLTGFFPLPSYFYFYTLRNYEEHPPFDWCYLYKLLSEYLPMIFHTASIWLTVFLAILRYIYVCHTDMARKFCTLPNVIKATVGIFVVAALTQITRFVETQYIPHTLPSKRDPNTTITTCLVPYRQFVVQDMNLYFNLIFGFRVIFIHFIPCSLLLILNALLIRTMRQAQLRRRLLLRQNKKSESKKLADSNCTTLMLVAVLGLFLLVELPLGVIMILFSIQNTLDIIIMDNSTFILLTNISNTSILVSYPLNFLIYCAMSRQFRETFTRMFSCKPMPLQRETSHYTAVPQENGKTHKENHTTVVEIPEIKKSE</sequence>
<dbReference type="OMA" id="HTDMARK"/>
<keyword evidence="8" id="KW-1185">Reference proteome</keyword>
<dbReference type="SMART" id="SM01381">
    <property type="entry name" value="7TM_GPCR_Srsx"/>
    <property type="match status" value="1"/>
</dbReference>
<dbReference type="PANTHER" id="PTHR47023">
    <property type="entry name" value="SEX PEPTIDE RECEPTOR"/>
    <property type="match status" value="1"/>
</dbReference>
<dbReference type="InterPro" id="IPR053071">
    <property type="entry name" value="GPCR1-related_rcpt"/>
</dbReference>
<feature type="transmembrane region" description="Helical" evidence="5">
    <location>
        <begin position="39"/>
        <end position="66"/>
    </location>
</feature>
<feature type="transmembrane region" description="Helical" evidence="5">
    <location>
        <begin position="78"/>
        <end position="100"/>
    </location>
</feature>
<feature type="transmembrane region" description="Helical" evidence="5">
    <location>
        <begin position="326"/>
        <end position="345"/>
    </location>
</feature>
<comment type="subcellular location">
    <subcellularLocation>
        <location evidence="1">Membrane</location>
    </subcellularLocation>
</comment>